<proteinExistence type="predicted"/>
<name>W9RPJ0_9ROSA</name>
<dbReference type="EMBL" id="KE345018">
    <property type="protein sequence ID" value="EXB89947.1"/>
    <property type="molecule type" value="Genomic_DNA"/>
</dbReference>
<reference evidence="2" key="1">
    <citation type="submission" date="2013-01" db="EMBL/GenBank/DDBJ databases">
        <title>Draft Genome Sequence of a Mulberry Tree, Morus notabilis C.K. Schneid.</title>
        <authorList>
            <person name="He N."/>
            <person name="Zhao S."/>
        </authorList>
    </citation>
    <scope>NUCLEOTIDE SEQUENCE</scope>
</reference>
<evidence type="ECO:0000313" key="2">
    <source>
        <dbReference type="Proteomes" id="UP000030645"/>
    </source>
</evidence>
<dbReference type="AlphaFoldDB" id="W9RPJ0"/>
<dbReference type="Proteomes" id="UP000030645">
    <property type="component" value="Unassembled WGS sequence"/>
</dbReference>
<keyword evidence="2" id="KW-1185">Reference proteome</keyword>
<sequence length="75" mass="8741">MDQSQVTKPQWSFGCWHGYSFSSTRFWVRDRPIDHHGGWGMDKSTLQGIHMSHKDAVPLEIFDYIMTSIPMTLLL</sequence>
<organism evidence="1 2">
    <name type="scientific">Morus notabilis</name>
    <dbReference type="NCBI Taxonomy" id="981085"/>
    <lineage>
        <taxon>Eukaryota</taxon>
        <taxon>Viridiplantae</taxon>
        <taxon>Streptophyta</taxon>
        <taxon>Embryophyta</taxon>
        <taxon>Tracheophyta</taxon>
        <taxon>Spermatophyta</taxon>
        <taxon>Magnoliopsida</taxon>
        <taxon>eudicotyledons</taxon>
        <taxon>Gunneridae</taxon>
        <taxon>Pentapetalae</taxon>
        <taxon>rosids</taxon>
        <taxon>fabids</taxon>
        <taxon>Rosales</taxon>
        <taxon>Moraceae</taxon>
        <taxon>Moreae</taxon>
        <taxon>Morus</taxon>
    </lineage>
</organism>
<gene>
    <name evidence="1" type="ORF">L484_023599</name>
</gene>
<protein>
    <submittedName>
        <fullName evidence="1">Uncharacterized protein</fullName>
    </submittedName>
</protein>
<evidence type="ECO:0000313" key="1">
    <source>
        <dbReference type="EMBL" id="EXB89947.1"/>
    </source>
</evidence>
<accession>W9RPJ0</accession>